<dbReference type="PANTHER" id="PTHR45947:SF13">
    <property type="entry name" value="TRANSFERASE"/>
    <property type="match status" value="1"/>
</dbReference>
<dbReference type="GO" id="GO:0016757">
    <property type="term" value="F:glycosyltransferase activity"/>
    <property type="evidence" value="ECO:0007669"/>
    <property type="project" value="UniProtKB-KW"/>
</dbReference>
<organism evidence="5 6">
    <name type="scientific">Candidatus Phosphoribacter hodrii</name>
    <dbReference type="NCBI Taxonomy" id="2953743"/>
    <lineage>
        <taxon>Bacteria</taxon>
        <taxon>Bacillati</taxon>
        <taxon>Actinomycetota</taxon>
        <taxon>Actinomycetes</taxon>
        <taxon>Micrococcales</taxon>
        <taxon>Dermatophilaceae</taxon>
        <taxon>Candidatus Phosphoribacter</taxon>
    </lineage>
</organism>
<dbReference type="GO" id="GO:1901137">
    <property type="term" value="P:carbohydrate derivative biosynthetic process"/>
    <property type="evidence" value="ECO:0007669"/>
    <property type="project" value="UniProtKB-ARBA"/>
</dbReference>
<evidence type="ECO:0000259" key="4">
    <source>
        <dbReference type="Pfam" id="PF13477"/>
    </source>
</evidence>
<keyword evidence="1" id="KW-0328">Glycosyltransferase</keyword>
<name>A0A935IKZ8_9MICO</name>
<evidence type="ECO:0000313" key="5">
    <source>
        <dbReference type="EMBL" id="MBK7271729.1"/>
    </source>
</evidence>
<dbReference type="InterPro" id="IPR001296">
    <property type="entry name" value="Glyco_trans_1"/>
</dbReference>
<dbReference type="AlphaFoldDB" id="A0A935IKZ8"/>
<protein>
    <submittedName>
        <fullName evidence="5">Glycosyltransferase</fullName>
    </submittedName>
</protein>
<feature type="domain" description="Glycosyl transferase family 1" evidence="3">
    <location>
        <begin position="172"/>
        <end position="329"/>
    </location>
</feature>
<evidence type="ECO:0000256" key="2">
    <source>
        <dbReference type="ARBA" id="ARBA00022679"/>
    </source>
</evidence>
<dbReference type="PANTHER" id="PTHR45947">
    <property type="entry name" value="SULFOQUINOVOSYL TRANSFERASE SQD2"/>
    <property type="match status" value="1"/>
</dbReference>
<dbReference type="InterPro" id="IPR028098">
    <property type="entry name" value="Glyco_trans_4-like_N"/>
</dbReference>
<feature type="domain" description="Glycosyltransferase subfamily 4-like N-terminal" evidence="4">
    <location>
        <begin position="6"/>
        <end position="140"/>
    </location>
</feature>
<evidence type="ECO:0000256" key="1">
    <source>
        <dbReference type="ARBA" id="ARBA00022676"/>
    </source>
</evidence>
<sequence length="367" mass="39262">MPRQRRILLVGDAANPNVQRWVRHCVSVGYETYLLTCATEGPEILGVHRLDGPGWAWLPGPLTYLFSVPRLRRTVREIAPDIVHAHYGGGYGVMGALSGSSTLVISLWGSDVLVSPADSRVRSALLRWMLRQAVAVCVNSRHLAQAAAAYTALPIHLTYFGVEPLFYTHHAGERAPGESLRLATVKTFTPNSGIDTLLSAMRRVKDAGVAVSLVAVGPDPGGRAEAMTREMDLGDSVRFVGLSPPATVAEVMRSSDVYVQPTSFAEGFGIAVLEAQACWLPAIVSNVGGLVEAVDPTSGTVVPPRDPDALAAAIIRWANDRQGLQDARRPARAFAEGFRWEKVAPAMDAVYDTINRPVGAPKGPGSA</sequence>
<comment type="caution">
    <text evidence="5">The sequence shown here is derived from an EMBL/GenBank/DDBJ whole genome shotgun (WGS) entry which is preliminary data.</text>
</comment>
<dbReference type="Gene3D" id="3.40.50.2000">
    <property type="entry name" value="Glycogen Phosphorylase B"/>
    <property type="match status" value="2"/>
</dbReference>
<keyword evidence="2" id="KW-0808">Transferase</keyword>
<accession>A0A935IKZ8</accession>
<evidence type="ECO:0000259" key="3">
    <source>
        <dbReference type="Pfam" id="PF00534"/>
    </source>
</evidence>
<proteinExistence type="predicted"/>
<dbReference type="Pfam" id="PF13477">
    <property type="entry name" value="Glyco_trans_4_2"/>
    <property type="match status" value="1"/>
</dbReference>
<dbReference type="Pfam" id="PF00534">
    <property type="entry name" value="Glycos_transf_1"/>
    <property type="match status" value="1"/>
</dbReference>
<gene>
    <name evidence="5" type="ORF">IPI13_00665</name>
</gene>
<dbReference type="Proteomes" id="UP000726105">
    <property type="component" value="Unassembled WGS sequence"/>
</dbReference>
<dbReference type="InterPro" id="IPR050194">
    <property type="entry name" value="Glycosyltransferase_grp1"/>
</dbReference>
<dbReference type="EMBL" id="JADJIB010000001">
    <property type="protein sequence ID" value="MBK7271729.1"/>
    <property type="molecule type" value="Genomic_DNA"/>
</dbReference>
<reference evidence="5 6" key="1">
    <citation type="submission" date="2020-10" db="EMBL/GenBank/DDBJ databases">
        <title>Connecting structure to function with the recovery of over 1000 high-quality activated sludge metagenome-assembled genomes encoding full-length rRNA genes using long-read sequencing.</title>
        <authorList>
            <person name="Singleton C.M."/>
            <person name="Petriglieri F."/>
            <person name="Kristensen J.M."/>
            <person name="Kirkegaard R.H."/>
            <person name="Michaelsen T.Y."/>
            <person name="Andersen M.H."/>
            <person name="Karst S.M."/>
            <person name="Dueholm M.S."/>
            <person name="Nielsen P.H."/>
            <person name="Albertsen M."/>
        </authorList>
    </citation>
    <scope>NUCLEOTIDE SEQUENCE [LARGE SCALE GENOMIC DNA]</scope>
    <source>
        <strain evidence="5">Ega_18-Q3-R5-49_MAXAC.001</strain>
    </source>
</reference>
<dbReference type="SUPFAM" id="SSF53756">
    <property type="entry name" value="UDP-Glycosyltransferase/glycogen phosphorylase"/>
    <property type="match status" value="1"/>
</dbReference>
<evidence type="ECO:0000313" key="6">
    <source>
        <dbReference type="Proteomes" id="UP000726105"/>
    </source>
</evidence>